<name>A0ABV0BA14_9SPHN</name>
<dbReference type="RefSeq" id="WP_346247425.1">
    <property type="nucleotide sequence ID" value="NZ_JBDIZK010000008.1"/>
</dbReference>
<dbReference type="SUPFAM" id="SSF69754">
    <property type="entry name" value="Ribosome binding protein Y (YfiA homologue)"/>
    <property type="match status" value="1"/>
</dbReference>
<reference evidence="1 2" key="1">
    <citation type="submission" date="2024-05" db="EMBL/GenBank/DDBJ databases">
        <title>Sphingomonas sp. HF-S3 16S ribosomal RNA gene Genome sequencing and assembly.</title>
        <authorList>
            <person name="Lee H."/>
        </authorList>
    </citation>
    <scope>NUCLEOTIDE SEQUENCE [LARGE SCALE GENOMIC DNA]</scope>
    <source>
        <strain evidence="1 2">HF-S3</strain>
    </source>
</reference>
<comment type="caution">
    <text evidence="1">The sequence shown here is derived from an EMBL/GenBank/DDBJ whole genome shotgun (WGS) entry which is preliminary data.</text>
</comment>
<evidence type="ECO:0000313" key="1">
    <source>
        <dbReference type="EMBL" id="MEN3748403.1"/>
    </source>
</evidence>
<organism evidence="1 2">
    <name type="scientific">Sphingomonas rustica</name>
    <dbReference type="NCBI Taxonomy" id="3103142"/>
    <lineage>
        <taxon>Bacteria</taxon>
        <taxon>Pseudomonadati</taxon>
        <taxon>Pseudomonadota</taxon>
        <taxon>Alphaproteobacteria</taxon>
        <taxon>Sphingomonadales</taxon>
        <taxon>Sphingomonadaceae</taxon>
        <taxon>Sphingomonas</taxon>
    </lineage>
</organism>
<proteinExistence type="predicted"/>
<dbReference type="Proteomes" id="UP001427805">
    <property type="component" value="Unassembled WGS sequence"/>
</dbReference>
<dbReference type="InterPro" id="IPR036567">
    <property type="entry name" value="RHF-like"/>
</dbReference>
<gene>
    <name evidence="1" type="ORF">TPR58_14605</name>
</gene>
<accession>A0ABV0BA14</accession>
<protein>
    <submittedName>
        <fullName evidence="1">HPF/RaiA family ribosome-associated protein</fullName>
    </submittedName>
</protein>
<sequence length="106" mass="11369">MQFQFNSDNQTPGNAEMAARVEDITLRRLDRISSRLTRVEVHVGDINGPRGGIDKRCAIEVRPAGMPPVSAVQQAASIDAAVAGAAGKVLAAFDRQMGKRSTRKGH</sequence>
<dbReference type="EMBL" id="JBDIZK010000008">
    <property type="protein sequence ID" value="MEN3748403.1"/>
    <property type="molecule type" value="Genomic_DNA"/>
</dbReference>
<keyword evidence="2" id="KW-1185">Reference proteome</keyword>
<evidence type="ECO:0000313" key="2">
    <source>
        <dbReference type="Proteomes" id="UP001427805"/>
    </source>
</evidence>